<accession>A0A8W8LGC5</accession>
<evidence type="ECO:0000256" key="3">
    <source>
        <dbReference type="ARBA" id="ARBA00022737"/>
    </source>
</evidence>
<feature type="domain" description="LIM zinc-binding" evidence="10">
    <location>
        <begin position="39"/>
        <end position="100"/>
    </location>
</feature>
<comment type="subcellular location">
    <subcellularLocation>
        <location evidence="1">Nucleus</location>
    </subcellularLocation>
</comment>
<sequence>MTNGTDDSSLSLVNGTGAMSQGLGQASTTPADGYNAPIKACAGCGSRISDRFLLHAMERFWHTACLKCSCCQTNLEQLGSCFTRAGMILCKNDYMRLFCSGGSCAGCGQSIPANEMVMRTQGNVYHLKCFNCYTCNMPLSPGDRFGVVNGNIICENDYSKANVKDKIIKSKASSQSMSTVTIETISIKWSEARLKAWLQSRLT</sequence>
<evidence type="ECO:0000256" key="1">
    <source>
        <dbReference type="ARBA" id="ARBA00004123"/>
    </source>
</evidence>
<evidence type="ECO:0000256" key="7">
    <source>
        <dbReference type="ARBA" id="ARBA00023155"/>
    </source>
</evidence>
<keyword evidence="5 9" id="KW-0440">LIM domain</keyword>
<evidence type="ECO:0000256" key="5">
    <source>
        <dbReference type="ARBA" id="ARBA00023038"/>
    </source>
</evidence>
<feature type="domain" description="LIM zinc-binding" evidence="10">
    <location>
        <begin position="102"/>
        <end position="164"/>
    </location>
</feature>
<name>A0A8W8LGC5_MAGGI</name>
<evidence type="ECO:0000256" key="9">
    <source>
        <dbReference type="PROSITE-ProRule" id="PRU00125"/>
    </source>
</evidence>
<keyword evidence="12" id="KW-1185">Reference proteome</keyword>
<keyword evidence="3" id="KW-0677">Repeat</keyword>
<evidence type="ECO:0000256" key="4">
    <source>
        <dbReference type="ARBA" id="ARBA00022833"/>
    </source>
</evidence>
<keyword evidence="7" id="KW-0371">Homeobox</keyword>
<evidence type="ECO:0000259" key="10">
    <source>
        <dbReference type="PROSITE" id="PS50023"/>
    </source>
</evidence>
<evidence type="ECO:0000313" key="11">
    <source>
        <dbReference type="EnsemblMetazoa" id="G27920.7:cds"/>
    </source>
</evidence>
<proteinExistence type="predicted"/>
<dbReference type="Pfam" id="PF00412">
    <property type="entry name" value="LIM"/>
    <property type="match status" value="2"/>
</dbReference>
<dbReference type="InterPro" id="IPR001781">
    <property type="entry name" value="Znf_LIM"/>
</dbReference>
<evidence type="ECO:0000256" key="2">
    <source>
        <dbReference type="ARBA" id="ARBA00022723"/>
    </source>
</evidence>
<dbReference type="SMART" id="SM00132">
    <property type="entry name" value="LIM"/>
    <property type="match status" value="2"/>
</dbReference>
<evidence type="ECO:0000313" key="12">
    <source>
        <dbReference type="Proteomes" id="UP000005408"/>
    </source>
</evidence>
<dbReference type="EnsemblMetazoa" id="G27920.7">
    <property type="protein sequence ID" value="G27920.7:cds"/>
    <property type="gene ID" value="G27920"/>
</dbReference>
<dbReference type="PANTHER" id="PTHR45787">
    <property type="entry name" value="LD11652P"/>
    <property type="match status" value="1"/>
</dbReference>
<keyword evidence="8" id="KW-0539">Nucleus</keyword>
<reference evidence="11" key="1">
    <citation type="submission" date="2022-08" db="UniProtKB">
        <authorList>
            <consortium name="EnsemblMetazoa"/>
        </authorList>
    </citation>
    <scope>IDENTIFICATION</scope>
    <source>
        <strain evidence="11">05x7-T-G4-1.051#20</strain>
    </source>
</reference>
<keyword evidence="4 9" id="KW-0862">Zinc</keyword>
<protein>
    <recommendedName>
        <fullName evidence="10">LIM zinc-binding domain-containing protein</fullName>
    </recommendedName>
</protein>
<dbReference type="InterPro" id="IPR050945">
    <property type="entry name" value="LMO_RBTN_TF"/>
</dbReference>
<dbReference type="PROSITE" id="PS50023">
    <property type="entry name" value="LIM_DOMAIN_2"/>
    <property type="match status" value="2"/>
</dbReference>
<dbReference type="Gene3D" id="2.10.110.10">
    <property type="entry name" value="Cysteine Rich Protein"/>
    <property type="match status" value="2"/>
</dbReference>
<dbReference type="GO" id="GO:0005634">
    <property type="term" value="C:nucleus"/>
    <property type="evidence" value="ECO:0007669"/>
    <property type="project" value="UniProtKB-SubCell"/>
</dbReference>
<evidence type="ECO:0000256" key="6">
    <source>
        <dbReference type="ARBA" id="ARBA00023125"/>
    </source>
</evidence>
<dbReference type="AlphaFoldDB" id="A0A8W8LGC5"/>
<keyword evidence="2 9" id="KW-0479">Metal-binding</keyword>
<dbReference type="PROSITE" id="PS00478">
    <property type="entry name" value="LIM_DOMAIN_1"/>
    <property type="match status" value="1"/>
</dbReference>
<dbReference type="GO" id="GO:0046872">
    <property type="term" value="F:metal ion binding"/>
    <property type="evidence" value="ECO:0007669"/>
    <property type="project" value="UniProtKB-KW"/>
</dbReference>
<dbReference type="SUPFAM" id="SSF57716">
    <property type="entry name" value="Glucocorticoid receptor-like (DNA-binding domain)"/>
    <property type="match status" value="4"/>
</dbReference>
<dbReference type="GO" id="GO:0003677">
    <property type="term" value="F:DNA binding"/>
    <property type="evidence" value="ECO:0007669"/>
    <property type="project" value="UniProtKB-KW"/>
</dbReference>
<keyword evidence="6" id="KW-0238">DNA-binding</keyword>
<dbReference type="Proteomes" id="UP000005408">
    <property type="component" value="Unassembled WGS sequence"/>
</dbReference>
<evidence type="ECO:0000256" key="8">
    <source>
        <dbReference type="ARBA" id="ARBA00023242"/>
    </source>
</evidence>
<dbReference type="FunFam" id="2.10.110.10:FF:000006">
    <property type="entry name" value="LIM homeobox transcription factor 1-beta"/>
    <property type="match status" value="1"/>
</dbReference>
<organism evidence="11 12">
    <name type="scientific">Magallana gigas</name>
    <name type="common">Pacific oyster</name>
    <name type="synonym">Crassostrea gigas</name>
    <dbReference type="NCBI Taxonomy" id="29159"/>
    <lineage>
        <taxon>Eukaryota</taxon>
        <taxon>Metazoa</taxon>
        <taxon>Spiralia</taxon>
        <taxon>Lophotrochozoa</taxon>
        <taxon>Mollusca</taxon>
        <taxon>Bivalvia</taxon>
        <taxon>Autobranchia</taxon>
        <taxon>Pteriomorphia</taxon>
        <taxon>Ostreida</taxon>
        <taxon>Ostreoidea</taxon>
        <taxon>Ostreidae</taxon>
        <taxon>Magallana</taxon>
    </lineage>
</organism>
<dbReference type="PANTHER" id="PTHR45787:SF13">
    <property type="entry name" value="LD11652P"/>
    <property type="match status" value="1"/>
</dbReference>